<evidence type="ECO:0000313" key="2">
    <source>
        <dbReference type="Proteomes" id="UP000838756"/>
    </source>
</evidence>
<dbReference type="Proteomes" id="UP000838756">
    <property type="component" value="Unassembled WGS sequence"/>
</dbReference>
<accession>A0A8S4QXM6</accession>
<protein>
    <submittedName>
        <fullName evidence="1">Jg22982 protein</fullName>
    </submittedName>
</protein>
<proteinExistence type="predicted"/>
<reference evidence="1" key="1">
    <citation type="submission" date="2022-03" db="EMBL/GenBank/DDBJ databases">
        <authorList>
            <person name="Lindestad O."/>
        </authorList>
    </citation>
    <scope>NUCLEOTIDE SEQUENCE</scope>
</reference>
<keyword evidence="2" id="KW-1185">Reference proteome</keyword>
<evidence type="ECO:0000313" key="1">
    <source>
        <dbReference type="EMBL" id="CAH2217837.1"/>
    </source>
</evidence>
<sequence length="125" mass="14113">MVSANQRLETEQYFSKHAWNTLYRPEPINVGVTPADFTRNHALLIGTAILVSGRNKLAVVPRTSSVIKRSTKNMAYTEWYLTRVVSVSLGDVRRARTQYPARAHPTATRHTARRPLAHVPSAYKV</sequence>
<dbReference type="AlphaFoldDB" id="A0A8S4QXM6"/>
<gene>
    <name evidence="1" type="primary">jg22982</name>
    <name evidence="1" type="ORF">PAEG_LOCUS5718</name>
</gene>
<organism evidence="1 2">
    <name type="scientific">Pararge aegeria aegeria</name>
    <dbReference type="NCBI Taxonomy" id="348720"/>
    <lineage>
        <taxon>Eukaryota</taxon>
        <taxon>Metazoa</taxon>
        <taxon>Ecdysozoa</taxon>
        <taxon>Arthropoda</taxon>
        <taxon>Hexapoda</taxon>
        <taxon>Insecta</taxon>
        <taxon>Pterygota</taxon>
        <taxon>Neoptera</taxon>
        <taxon>Endopterygota</taxon>
        <taxon>Lepidoptera</taxon>
        <taxon>Glossata</taxon>
        <taxon>Ditrysia</taxon>
        <taxon>Papilionoidea</taxon>
        <taxon>Nymphalidae</taxon>
        <taxon>Satyrinae</taxon>
        <taxon>Satyrini</taxon>
        <taxon>Parargina</taxon>
        <taxon>Pararge</taxon>
    </lineage>
</organism>
<comment type="caution">
    <text evidence="1">The sequence shown here is derived from an EMBL/GenBank/DDBJ whole genome shotgun (WGS) entry which is preliminary data.</text>
</comment>
<name>A0A8S4QXM6_9NEOP</name>
<dbReference type="EMBL" id="CAKXAJ010018640">
    <property type="protein sequence ID" value="CAH2217837.1"/>
    <property type="molecule type" value="Genomic_DNA"/>
</dbReference>